<evidence type="ECO:0000313" key="7">
    <source>
        <dbReference type="Proteomes" id="UP001597115"/>
    </source>
</evidence>
<feature type="transmembrane region" description="Helical" evidence="5">
    <location>
        <begin position="131"/>
        <end position="151"/>
    </location>
</feature>
<evidence type="ECO:0000256" key="3">
    <source>
        <dbReference type="ARBA" id="ARBA00022989"/>
    </source>
</evidence>
<feature type="transmembrane region" description="Helical" evidence="5">
    <location>
        <begin position="386"/>
        <end position="409"/>
    </location>
</feature>
<dbReference type="PIRSF" id="PIRSF006060">
    <property type="entry name" value="AA_transporter"/>
    <property type="match status" value="1"/>
</dbReference>
<comment type="caution">
    <text evidence="6">The sequence shown here is derived from an EMBL/GenBank/DDBJ whole genome shotgun (WGS) entry which is preliminary data.</text>
</comment>
<feature type="transmembrane region" description="Helical" evidence="5">
    <location>
        <begin position="46"/>
        <end position="72"/>
    </location>
</feature>
<keyword evidence="3 5" id="KW-1133">Transmembrane helix</keyword>
<organism evidence="6 7">
    <name type="scientific">Sphingomonas tabacisoli</name>
    <dbReference type="NCBI Taxonomy" id="2249466"/>
    <lineage>
        <taxon>Bacteria</taxon>
        <taxon>Pseudomonadati</taxon>
        <taxon>Pseudomonadota</taxon>
        <taxon>Alphaproteobacteria</taxon>
        <taxon>Sphingomonadales</taxon>
        <taxon>Sphingomonadaceae</taxon>
        <taxon>Sphingomonas</taxon>
    </lineage>
</organism>
<dbReference type="RefSeq" id="WP_380888186.1">
    <property type="nucleotide sequence ID" value="NZ_JBHUDY010000001.1"/>
</dbReference>
<sequence>MNDAPAQPHLVRRLGLFDVTMLVMGGIIGSGIFVNPAEVARHVGTPVLIVGVWLLGGLIAMAGAFVYAELAARRPDVGGQYAYLRDAWGPLPAFLYGWALLLVIQSGGMAAVAITFARYVVDLTGIGVPEWTLAVASLALLTAINCLGVRAGGTVQSLLMVLKIGAIAMLVLCGLLLAPHAPAAVRETAVPVAGVAAIGAALTPVMFSYGGWQTASFVAGEMRDPRRDLARALMLGVLGVVTLYALTALVCVLVLGPEGLAQSKTPASDVMRAALGETGATLIGLGIAISALGFLSQGMLTTPRVYFAMAEDGLFFRGIAAVSPRTHAPVAAILLQGVVACLIALSGTYGQILSYVVSVDFIFFGLTGAALFVYRRRTPDMDGFRAPGHPWTTLFFVLACAVTVLGTVWTSPVNSAIGFAILLAGVPVCLFRLRRRRA</sequence>
<evidence type="ECO:0000256" key="4">
    <source>
        <dbReference type="ARBA" id="ARBA00023136"/>
    </source>
</evidence>
<dbReference type="Gene3D" id="1.20.1740.10">
    <property type="entry name" value="Amino acid/polyamine transporter I"/>
    <property type="match status" value="1"/>
</dbReference>
<comment type="subcellular location">
    <subcellularLocation>
        <location evidence="1">Membrane</location>
        <topology evidence="1">Multi-pass membrane protein</topology>
    </subcellularLocation>
</comment>
<feature type="transmembrane region" description="Helical" evidence="5">
    <location>
        <begin position="93"/>
        <end position="119"/>
    </location>
</feature>
<protein>
    <submittedName>
        <fullName evidence="6">APC family permease</fullName>
    </submittedName>
</protein>
<dbReference type="PANTHER" id="PTHR11785:SF512">
    <property type="entry name" value="SOBREMESA, ISOFORM B"/>
    <property type="match status" value="1"/>
</dbReference>
<feature type="transmembrane region" description="Helical" evidence="5">
    <location>
        <begin position="190"/>
        <end position="212"/>
    </location>
</feature>
<dbReference type="PANTHER" id="PTHR11785">
    <property type="entry name" value="AMINO ACID TRANSPORTER"/>
    <property type="match status" value="1"/>
</dbReference>
<dbReference type="InterPro" id="IPR050598">
    <property type="entry name" value="AminoAcid_Transporter"/>
</dbReference>
<name>A0ABW4I1Y7_9SPHN</name>
<feature type="transmembrane region" description="Helical" evidence="5">
    <location>
        <begin position="415"/>
        <end position="433"/>
    </location>
</feature>
<feature type="transmembrane region" description="Helical" evidence="5">
    <location>
        <begin position="352"/>
        <end position="374"/>
    </location>
</feature>
<gene>
    <name evidence="6" type="ORF">ACFSCW_07295</name>
</gene>
<evidence type="ECO:0000256" key="2">
    <source>
        <dbReference type="ARBA" id="ARBA00022692"/>
    </source>
</evidence>
<proteinExistence type="predicted"/>
<dbReference type="InterPro" id="IPR002293">
    <property type="entry name" value="AA/rel_permease1"/>
</dbReference>
<feature type="transmembrane region" description="Helical" evidence="5">
    <location>
        <begin position="327"/>
        <end position="346"/>
    </location>
</feature>
<accession>A0ABW4I1Y7</accession>
<keyword evidence="2 5" id="KW-0812">Transmembrane</keyword>
<reference evidence="7" key="1">
    <citation type="journal article" date="2019" name="Int. J. Syst. Evol. Microbiol.">
        <title>The Global Catalogue of Microorganisms (GCM) 10K type strain sequencing project: providing services to taxonomists for standard genome sequencing and annotation.</title>
        <authorList>
            <consortium name="The Broad Institute Genomics Platform"/>
            <consortium name="The Broad Institute Genome Sequencing Center for Infectious Disease"/>
            <person name="Wu L."/>
            <person name="Ma J."/>
        </authorList>
    </citation>
    <scope>NUCLEOTIDE SEQUENCE [LARGE SCALE GENOMIC DNA]</scope>
    <source>
        <strain evidence="7">CGMCC 1.16275</strain>
    </source>
</reference>
<feature type="transmembrane region" description="Helical" evidence="5">
    <location>
        <begin position="233"/>
        <end position="255"/>
    </location>
</feature>
<dbReference type="EMBL" id="JBHUDY010000001">
    <property type="protein sequence ID" value="MFD1611601.1"/>
    <property type="molecule type" value="Genomic_DNA"/>
</dbReference>
<keyword evidence="4 5" id="KW-0472">Membrane</keyword>
<feature type="transmembrane region" description="Helical" evidence="5">
    <location>
        <begin position="158"/>
        <end position="178"/>
    </location>
</feature>
<evidence type="ECO:0000256" key="1">
    <source>
        <dbReference type="ARBA" id="ARBA00004141"/>
    </source>
</evidence>
<feature type="transmembrane region" description="Helical" evidence="5">
    <location>
        <begin position="275"/>
        <end position="295"/>
    </location>
</feature>
<evidence type="ECO:0000256" key="5">
    <source>
        <dbReference type="SAM" id="Phobius"/>
    </source>
</evidence>
<evidence type="ECO:0000313" key="6">
    <source>
        <dbReference type="EMBL" id="MFD1611601.1"/>
    </source>
</evidence>
<feature type="transmembrane region" description="Helical" evidence="5">
    <location>
        <begin position="14"/>
        <end position="34"/>
    </location>
</feature>
<dbReference type="Proteomes" id="UP001597115">
    <property type="component" value="Unassembled WGS sequence"/>
</dbReference>
<dbReference type="Pfam" id="PF13520">
    <property type="entry name" value="AA_permease_2"/>
    <property type="match status" value="1"/>
</dbReference>
<keyword evidence="7" id="KW-1185">Reference proteome</keyword>